<evidence type="ECO:0000313" key="1">
    <source>
        <dbReference type="EMBL" id="MDN3710190.1"/>
    </source>
</evidence>
<comment type="caution">
    <text evidence="1">The sequence shown here is derived from an EMBL/GenBank/DDBJ whole genome shotgun (WGS) entry which is preliminary data.</text>
</comment>
<reference evidence="2" key="1">
    <citation type="journal article" date="2019" name="Int. J. Syst. Evol. Microbiol.">
        <title>The Global Catalogue of Microorganisms (GCM) 10K type strain sequencing project: providing services to taxonomists for standard genome sequencing and annotation.</title>
        <authorList>
            <consortium name="The Broad Institute Genomics Platform"/>
            <consortium name="The Broad Institute Genome Sequencing Center for Infectious Disease"/>
            <person name="Wu L."/>
            <person name="Ma J."/>
        </authorList>
    </citation>
    <scope>NUCLEOTIDE SEQUENCE [LARGE SCALE GENOMIC DNA]</scope>
    <source>
        <strain evidence="2">CECT 7184</strain>
    </source>
</reference>
<proteinExistence type="predicted"/>
<gene>
    <name evidence="1" type="ORF">QW060_25285</name>
</gene>
<organism evidence="1 2">
    <name type="scientific">Paenimyroides ceti</name>
    <dbReference type="NCBI Taxonomy" id="395087"/>
    <lineage>
        <taxon>Bacteria</taxon>
        <taxon>Pseudomonadati</taxon>
        <taxon>Bacteroidota</taxon>
        <taxon>Flavobacteriia</taxon>
        <taxon>Flavobacteriales</taxon>
        <taxon>Flavobacteriaceae</taxon>
        <taxon>Paenimyroides</taxon>
    </lineage>
</organism>
<keyword evidence="2" id="KW-1185">Reference proteome</keyword>
<dbReference type="RefSeq" id="WP_290365424.1">
    <property type="nucleotide sequence ID" value="NZ_JAUFQU010000078.1"/>
</dbReference>
<evidence type="ECO:0000313" key="2">
    <source>
        <dbReference type="Proteomes" id="UP001242368"/>
    </source>
</evidence>
<name>A0ABT8D105_9FLAO</name>
<accession>A0ABT8D105</accession>
<dbReference type="EMBL" id="JAUFQU010000078">
    <property type="protein sequence ID" value="MDN3710190.1"/>
    <property type="molecule type" value="Genomic_DNA"/>
</dbReference>
<protein>
    <submittedName>
        <fullName evidence="1">Uncharacterized protein</fullName>
    </submittedName>
</protein>
<dbReference type="Proteomes" id="UP001242368">
    <property type="component" value="Unassembled WGS sequence"/>
</dbReference>
<sequence length="57" mass="6773">MKGATGSRLISGNSDRTMQVESFLAHKHQVRVRYCFLRVIQLIRLFFRPYRNVAIQY</sequence>